<dbReference type="InterPro" id="IPR025110">
    <property type="entry name" value="AMP-bd_C"/>
</dbReference>
<dbReference type="Gene3D" id="3.30.300.30">
    <property type="match status" value="1"/>
</dbReference>
<dbReference type="SUPFAM" id="SSF56801">
    <property type="entry name" value="Acetyl-CoA synthetase-like"/>
    <property type="match status" value="1"/>
</dbReference>
<feature type="domain" description="AMP-dependent synthetase/ligase" evidence="4">
    <location>
        <begin position="23"/>
        <end position="376"/>
    </location>
</feature>
<dbReference type="Pfam" id="PF13193">
    <property type="entry name" value="AMP-binding_C"/>
    <property type="match status" value="1"/>
</dbReference>
<dbReference type="InterPro" id="IPR000873">
    <property type="entry name" value="AMP-dep_synth/lig_dom"/>
</dbReference>
<evidence type="ECO:0000313" key="6">
    <source>
        <dbReference type="EMBL" id="MFC4304113.1"/>
    </source>
</evidence>
<evidence type="ECO:0000259" key="4">
    <source>
        <dbReference type="Pfam" id="PF00501"/>
    </source>
</evidence>
<dbReference type="RefSeq" id="WP_204604748.1">
    <property type="nucleotide sequence ID" value="NZ_JBHSED010000018.1"/>
</dbReference>
<evidence type="ECO:0000256" key="3">
    <source>
        <dbReference type="SAM" id="MobiDB-lite"/>
    </source>
</evidence>
<evidence type="ECO:0000259" key="5">
    <source>
        <dbReference type="Pfam" id="PF13193"/>
    </source>
</evidence>
<sequence length="548" mass="59113">MTQMTLIRLFAATARKDRGFHYGGGAERSYISYAELYAESLEMAAELKRLPLRRRFVAPIWMEPTPACFRAFMAVVLADGIPVPLHGFASAAETADRCLGLEAEVLLASGRGLEALRAEGAEERLAADGTLLLNGETGRLLSGDKEFASLRAASREARRYTPPDETAVVFLSSGSTGRPKGIMLSDRNLTSNLDAIGRSLTLTEQDAVLLTKSFGYCSTITGEWLLALDTGMNIRLEPGLLHPLQLVTAIRSSSSTFVCTVPAVAMALAKSETWKAEDLASLRKLLVVGASMPSDMLALLQRRLPDVDIRTGYGLTEASPRVTCLPAGGLLYKPGSAGCAINGVEIAIYRERQRVLTPGQPGEIVVKGPNVMLGYYDDPERTAHTLASYGLRTSDVGYLDEDGCLYLTGRLDNAFNVAGHLFHPEMLENALLTHPEVREAAVAGLPDGLTGYRPFALIVPGIMPETAAAAEQLKQRLNAFCTNKLSAPARPKDIFLAVELPRTNTGKLDRPGLQRKIKEVRDAFPYGTIGVGAGDHRSGGPARQKESR</sequence>
<evidence type="ECO:0000256" key="2">
    <source>
        <dbReference type="ARBA" id="ARBA00022598"/>
    </source>
</evidence>
<dbReference type="Proteomes" id="UP001595755">
    <property type="component" value="Unassembled WGS sequence"/>
</dbReference>
<dbReference type="InterPro" id="IPR045851">
    <property type="entry name" value="AMP-bd_C_sf"/>
</dbReference>
<dbReference type="InterPro" id="IPR042099">
    <property type="entry name" value="ANL_N_sf"/>
</dbReference>
<evidence type="ECO:0000256" key="1">
    <source>
        <dbReference type="ARBA" id="ARBA00006432"/>
    </source>
</evidence>
<protein>
    <submittedName>
        <fullName evidence="6">Class I adenylate-forming enzyme family protein</fullName>
    </submittedName>
</protein>
<evidence type="ECO:0000313" key="7">
    <source>
        <dbReference type="Proteomes" id="UP001595755"/>
    </source>
</evidence>
<name>A0ABV8SB41_9BACL</name>
<dbReference type="Pfam" id="PF00501">
    <property type="entry name" value="AMP-binding"/>
    <property type="match status" value="1"/>
</dbReference>
<comment type="caution">
    <text evidence="6">The sequence shown here is derived from an EMBL/GenBank/DDBJ whole genome shotgun (WGS) entry which is preliminary data.</text>
</comment>
<dbReference type="PANTHER" id="PTHR24096">
    <property type="entry name" value="LONG-CHAIN-FATTY-ACID--COA LIGASE"/>
    <property type="match status" value="1"/>
</dbReference>
<dbReference type="InterPro" id="IPR020845">
    <property type="entry name" value="AMP-binding_CS"/>
</dbReference>
<feature type="region of interest" description="Disordered" evidence="3">
    <location>
        <begin position="529"/>
        <end position="548"/>
    </location>
</feature>
<proteinExistence type="inferred from homology"/>
<feature type="compositionally biased region" description="Basic and acidic residues" evidence="3">
    <location>
        <begin position="534"/>
        <end position="548"/>
    </location>
</feature>
<dbReference type="Gene3D" id="3.40.50.12780">
    <property type="entry name" value="N-terminal domain of ligase-like"/>
    <property type="match status" value="1"/>
</dbReference>
<gene>
    <name evidence="6" type="ORF">ACFO1S_11800</name>
</gene>
<dbReference type="PROSITE" id="PS00455">
    <property type="entry name" value="AMP_BINDING"/>
    <property type="match status" value="1"/>
</dbReference>
<organism evidence="6 7">
    <name type="scientific">Cohnella boryungensis</name>
    <dbReference type="NCBI Taxonomy" id="768479"/>
    <lineage>
        <taxon>Bacteria</taxon>
        <taxon>Bacillati</taxon>
        <taxon>Bacillota</taxon>
        <taxon>Bacilli</taxon>
        <taxon>Bacillales</taxon>
        <taxon>Paenibacillaceae</taxon>
        <taxon>Cohnella</taxon>
    </lineage>
</organism>
<reference evidence="7" key="1">
    <citation type="journal article" date="2019" name="Int. J. Syst. Evol. Microbiol.">
        <title>The Global Catalogue of Microorganisms (GCM) 10K type strain sequencing project: providing services to taxonomists for standard genome sequencing and annotation.</title>
        <authorList>
            <consortium name="The Broad Institute Genomics Platform"/>
            <consortium name="The Broad Institute Genome Sequencing Center for Infectious Disease"/>
            <person name="Wu L."/>
            <person name="Ma J."/>
        </authorList>
    </citation>
    <scope>NUCLEOTIDE SEQUENCE [LARGE SCALE GENOMIC DNA]</scope>
    <source>
        <strain evidence="7">CGMCC 4.1641</strain>
    </source>
</reference>
<comment type="similarity">
    <text evidence="1">Belongs to the ATP-dependent AMP-binding enzyme family.</text>
</comment>
<accession>A0ABV8SB41</accession>
<keyword evidence="2" id="KW-0436">Ligase</keyword>
<feature type="domain" description="AMP-binding enzyme C-terminal" evidence="5">
    <location>
        <begin position="427"/>
        <end position="507"/>
    </location>
</feature>
<keyword evidence="7" id="KW-1185">Reference proteome</keyword>
<dbReference type="CDD" id="cd04433">
    <property type="entry name" value="AFD_class_I"/>
    <property type="match status" value="1"/>
</dbReference>
<dbReference type="EMBL" id="JBHSED010000018">
    <property type="protein sequence ID" value="MFC4304113.1"/>
    <property type="molecule type" value="Genomic_DNA"/>
</dbReference>
<dbReference type="PANTHER" id="PTHR24096:SF149">
    <property type="entry name" value="AMP-BINDING DOMAIN-CONTAINING PROTEIN-RELATED"/>
    <property type="match status" value="1"/>
</dbReference>